<feature type="signal peptide" evidence="8">
    <location>
        <begin position="1"/>
        <end position="21"/>
    </location>
</feature>
<keyword evidence="2" id="KW-0812">Transmembrane</keyword>
<evidence type="ECO:0000256" key="6">
    <source>
        <dbReference type="ARBA" id="ARBA00023170"/>
    </source>
</evidence>
<accession>A0AAW0PQZ5</accession>
<keyword evidence="11" id="KW-1185">Reference proteome</keyword>
<evidence type="ECO:0000256" key="2">
    <source>
        <dbReference type="ARBA" id="ARBA00022692"/>
    </source>
</evidence>
<keyword evidence="6" id="KW-0675">Receptor</keyword>
<evidence type="ECO:0000256" key="4">
    <source>
        <dbReference type="ARBA" id="ARBA00022989"/>
    </source>
</evidence>
<feature type="chain" id="PRO_5043866813" description="Fibronectin type-III domain-containing protein" evidence="8">
    <location>
        <begin position="22"/>
        <end position="681"/>
    </location>
</feature>
<dbReference type="Pfam" id="PF00041">
    <property type="entry name" value="fn3"/>
    <property type="match status" value="1"/>
</dbReference>
<comment type="subcellular location">
    <subcellularLocation>
        <location evidence="1">Membrane</location>
        <topology evidence="1">Single-pass type I membrane protein</topology>
    </subcellularLocation>
</comment>
<feature type="domain" description="Fibronectin type-III" evidence="9">
    <location>
        <begin position="130"/>
        <end position="224"/>
    </location>
</feature>
<evidence type="ECO:0000313" key="10">
    <source>
        <dbReference type="EMBL" id="KAK7934357.1"/>
    </source>
</evidence>
<evidence type="ECO:0000256" key="8">
    <source>
        <dbReference type="SAM" id="SignalP"/>
    </source>
</evidence>
<dbReference type="CDD" id="cd00063">
    <property type="entry name" value="FN3"/>
    <property type="match status" value="2"/>
</dbReference>
<evidence type="ECO:0000256" key="7">
    <source>
        <dbReference type="ARBA" id="ARBA00023180"/>
    </source>
</evidence>
<name>A0AAW0PQZ5_9GOBI</name>
<dbReference type="PROSITE" id="PS50853">
    <property type="entry name" value="FN3"/>
    <property type="match status" value="3"/>
</dbReference>
<feature type="domain" description="Fibronectin type-III" evidence="9">
    <location>
        <begin position="24"/>
        <end position="125"/>
    </location>
</feature>
<evidence type="ECO:0000313" key="11">
    <source>
        <dbReference type="Proteomes" id="UP001460270"/>
    </source>
</evidence>
<dbReference type="InterPro" id="IPR013783">
    <property type="entry name" value="Ig-like_fold"/>
</dbReference>
<dbReference type="InterPro" id="IPR003961">
    <property type="entry name" value="FN3_dom"/>
</dbReference>
<dbReference type="SMART" id="SM00060">
    <property type="entry name" value="FN3"/>
    <property type="match status" value="3"/>
</dbReference>
<dbReference type="FunFam" id="2.60.40.10:FF:000287">
    <property type="entry name" value="Prolactin receptor"/>
    <property type="match status" value="1"/>
</dbReference>
<dbReference type="PANTHER" id="PTHR23037:SF46">
    <property type="entry name" value="INTERLEUKIN 5 RECEPTOR SUBUNIT ALPHA"/>
    <property type="match status" value="1"/>
</dbReference>
<reference evidence="11" key="1">
    <citation type="submission" date="2024-04" db="EMBL/GenBank/DDBJ databases">
        <title>Salinicola lusitanus LLJ914,a marine bacterium isolated from the Okinawa Trough.</title>
        <authorList>
            <person name="Li J."/>
        </authorList>
    </citation>
    <scope>NUCLEOTIDE SEQUENCE [LARGE SCALE GENOMIC DNA]</scope>
</reference>
<feature type="domain" description="Fibronectin type-III" evidence="9">
    <location>
        <begin position="292"/>
        <end position="389"/>
    </location>
</feature>
<organism evidence="10 11">
    <name type="scientific">Mugilogobius chulae</name>
    <name type="common">yellowstripe goby</name>
    <dbReference type="NCBI Taxonomy" id="88201"/>
    <lineage>
        <taxon>Eukaryota</taxon>
        <taxon>Metazoa</taxon>
        <taxon>Chordata</taxon>
        <taxon>Craniata</taxon>
        <taxon>Vertebrata</taxon>
        <taxon>Euteleostomi</taxon>
        <taxon>Actinopterygii</taxon>
        <taxon>Neopterygii</taxon>
        <taxon>Teleostei</taxon>
        <taxon>Neoteleostei</taxon>
        <taxon>Acanthomorphata</taxon>
        <taxon>Gobiaria</taxon>
        <taxon>Gobiiformes</taxon>
        <taxon>Gobioidei</taxon>
        <taxon>Gobiidae</taxon>
        <taxon>Gobionellinae</taxon>
        <taxon>Mugilogobius</taxon>
    </lineage>
</organism>
<keyword evidence="5" id="KW-0472">Membrane</keyword>
<dbReference type="InterPro" id="IPR036116">
    <property type="entry name" value="FN3_sf"/>
</dbReference>
<dbReference type="PANTHER" id="PTHR23037">
    <property type="entry name" value="CYTOKINE RECEPTOR"/>
    <property type="match status" value="1"/>
</dbReference>
<keyword evidence="4" id="KW-1133">Transmembrane helix</keyword>
<dbReference type="SUPFAM" id="SSF49265">
    <property type="entry name" value="Fibronectin type III"/>
    <property type="match status" value="4"/>
</dbReference>
<keyword evidence="7" id="KW-0325">Glycoprotein</keyword>
<dbReference type="EMBL" id="JBBPFD010000003">
    <property type="protein sequence ID" value="KAK7934357.1"/>
    <property type="molecule type" value="Genomic_DNA"/>
</dbReference>
<dbReference type="InterPro" id="IPR015152">
    <property type="entry name" value="Growth/epo_recpt_lig-bind"/>
</dbReference>
<dbReference type="GO" id="GO:0004896">
    <property type="term" value="F:cytokine receptor activity"/>
    <property type="evidence" value="ECO:0007669"/>
    <property type="project" value="TreeGrafter"/>
</dbReference>
<evidence type="ECO:0000256" key="3">
    <source>
        <dbReference type="ARBA" id="ARBA00022729"/>
    </source>
</evidence>
<dbReference type="Proteomes" id="UP001460270">
    <property type="component" value="Unassembled WGS sequence"/>
</dbReference>
<proteinExistence type="predicted"/>
<sequence>MKRLLGWVLLLLISAVFECSCNSPPGKPVLKDCMSHDKETFTCRWEPDADDEEGTTHRLFYIKDKDSNQECPDYHTAGKNSCFFNRTYTSVGVDYFVTVVAFNAFGNTSSDVSRIAVENIVVQSSPKSSPPENVTLQLDHSQDKPTISVSWNPYKNFGGLTAKYQLRFKKEDTDWSQRDVGTQTHINIYSASPGKQYVVQVRCALDNGLWSDWSTVVSIQVPKLEPKQQLFPIKVTKMRQLLGSGNSPPGKPVLKDCTSPDKEVFTCWWEPDADDGEDTTYRLFYIKDKGQPAENVTLRLDLSQDNPTINVTWNPYKRDNYGWLTAKYQLRFKKEDTDWSQDNDAGKQTQYNIYSASPGKQYIVQVRCALDNGRWSDWSSAASIEVPKIEPKQQLFWLLNSLSAIPILTVLCIFIMKRKSIKQWLLPPVPGPKIKGVDVQLLKNGQSEEVNSLLIIPVYPPMSPWKNQVEEYLIVCDENVMLIEGLRDSNGMAISNTFHSQVDINEQLPNKQEVQTVDYLVDTGESGFVNDINFVNTMETEKDQPINDMKVMPLENSSYVDIHKQGATLQEVNMGAHYSTVGEIRGHNVILEKQSISPNSKITDMNRHGEESLPEDYTRVKEVTSDHMVLLQDPSCGNKLGDTDCDNQKSPHYVKDKKKEYMEFLSNGYVDSISTPQYWKM</sequence>
<dbReference type="AlphaFoldDB" id="A0AAW0PQZ5"/>
<evidence type="ECO:0000259" key="9">
    <source>
        <dbReference type="PROSITE" id="PS50853"/>
    </source>
</evidence>
<dbReference type="Gene3D" id="2.60.40.10">
    <property type="entry name" value="Immunoglobulins"/>
    <property type="match status" value="4"/>
</dbReference>
<dbReference type="GO" id="GO:0009897">
    <property type="term" value="C:external side of plasma membrane"/>
    <property type="evidence" value="ECO:0007669"/>
    <property type="project" value="TreeGrafter"/>
</dbReference>
<protein>
    <recommendedName>
        <fullName evidence="9">Fibronectin type-III domain-containing protein</fullName>
    </recommendedName>
</protein>
<evidence type="ECO:0000256" key="5">
    <source>
        <dbReference type="ARBA" id="ARBA00023136"/>
    </source>
</evidence>
<gene>
    <name evidence="10" type="ORF">WMY93_005253</name>
</gene>
<comment type="caution">
    <text evidence="10">The sequence shown here is derived from an EMBL/GenBank/DDBJ whole genome shotgun (WGS) entry which is preliminary data.</text>
</comment>
<keyword evidence="3 8" id="KW-0732">Signal</keyword>
<dbReference type="Pfam" id="PF09067">
    <property type="entry name" value="EpoR_lig-bind"/>
    <property type="match status" value="2"/>
</dbReference>
<evidence type="ECO:0000256" key="1">
    <source>
        <dbReference type="ARBA" id="ARBA00004479"/>
    </source>
</evidence>